<evidence type="ECO:0000256" key="16">
    <source>
        <dbReference type="RuleBase" id="RU000688"/>
    </source>
</evidence>
<feature type="transmembrane region" description="Helical" evidence="17">
    <location>
        <begin position="63"/>
        <end position="86"/>
    </location>
</feature>
<evidence type="ECO:0000256" key="6">
    <source>
        <dbReference type="ARBA" id="ARBA00023040"/>
    </source>
</evidence>
<feature type="domain" description="G-protein coupled receptors family 1 profile" evidence="18">
    <location>
        <begin position="76"/>
        <end position="411"/>
    </location>
</feature>
<name>A0A9D3LLL5_ANGAN</name>
<evidence type="ECO:0000256" key="10">
    <source>
        <dbReference type="ARBA" id="ARBA00023170"/>
    </source>
</evidence>
<evidence type="ECO:0000256" key="8">
    <source>
        <dbReference type="ARBA" id="ARBA00023139"/>
    </source>
</evidence>
<dbReference type="PANTHER" id="PTHR24238">
    <property type="entry name" value="G-PROTEIN COUPLED RECEPTOR"/>
    <property type="match status" value="1"/>
</dbReference>
<dbReference type="PRINTS" id="PR00237">
    <property type="entry name" value="GPCRRHODOPSN"/>
</dbReference>
<protein>
    <recommendedName>
        <fullName evidence="2">Gastrin/cholecystokinin type B receptor</fullName>
    </recommendedName>
    <alternativeName>
        <fullName evidence="15">Cholecystokinin-2 receptor</fullName>
    </alternativeName>
</protein>
<dbReference type="InterPro" id="IPR000276">
    <property type="entry name" value="GPCR_Rhodpsn"/>
</dbReference>
<evidence type="ECO:0000313" key="19">
    <source>
        <dbReference type="EMBL" id="KAG5833270.1"/>
    </source>
</evidence>
<keyword evidence="9" id="KW-1015">Disulfide bond</keyword>
<keyword evidence="3" id="KW-1003">Cell membrane</keyword>
<feature type="transmembrane region" description="Helical" evidence="17">
    <location>
        <begin position="176"/>
        <end position="203"/>
    </location>
</feature>
<evidence type="ECO:0000256" key="3">
    <source>
        <dbReference type="ARBA" id="ARBA00022475"/>
    </source>
</evidence>
<dbReference type="PROSITE" id="PS50262">
    <property type="entry name" value="G_PROTEIN_RECEP_F1_2"/>
    <property type="match status" value="1"/>
</dbReference>
<comment type="caution">
    <text evidence="19">The sequence shown here is derived from an EMBL/GenBank/DDBJ whole genome shotgun (WGS) entry which is preliminary data.</text>
</comment>
<keyword evidence="10 16" id="KW-0675">Receptor</keyword>
<dbReference type="SUPFAM" id="SSF81321">
    <property type="entry name" value="Family A G protein-coupled receptor-like"/>
    <property type="match status" value="1"/>
</dbReference>
<keyword evidence="6 16" id="KW-0297">G-protein coupled receptor</keyword>
<dbReference type="Pfam" id="PF00001">
    <property type="entry name" value="7tm_1"/>
    <property type="match status" value="1"/>
</dbReference>
<keyword evidence="12 16" id="KW-0807">Transducer</keyword>
<dbReference type="GO" id="GO:0015054">
    <property type="term" value="F:gastrin receptor activity"/>
    <property type="evidence" value="ECO:0007669"/>
    <property type="project" value="InterPro"/>
</dbReference>
<evidence type="ECO:0000256" key="9">
    <source>
        <dbReference type="ARBA" id="ARBA00023157"/>
    </source>
</evidence>
<evidence type="ECO:0000256" key="12">
    <source>
        <dbReference type="ARBA" id="ARBA00023224"/>
    </source>
</evidence>
<dbReference type="InterPro" id="IPR017452">
    <property type="entry name" value="GPCR_Rhodpsn_7TM"/>
</dbReference>
<evidence type="ECO:0000256" key="7">
    <source>
        <dbReference type="ARBA" id="ARBA00023136"/>
    </source>
</evidence>
<dbReference type="PRINTS" id="PR00527">
    <property type="entry name" value="GASTRINR"/>
</dbReference>
<dbReference type="PANTHER" id="PTHR24238:SF79">
    <property type="entry name" value="GASTRIN_CHOLECYSTOKININ TYPE B RECEPTOR"/>
    <property type="match status" value="1"/>
</dbReference>
<evidence type="ECO:0000256" key="1">
    <source>
        <dbReference type="ARBA" id="ARBA00004651"/>
    </source>
</evidence>
<evidence type="ECO:0000256" key="4">
    <source>
        <dbReference type="ARBA" id="ARBA00022692"/>
    </source>
</evidence>
<evidence type="ECO:0000256" key="15">
    <source>
        <dbReference type="ARBA" id="ARBA00031093"/>
    </source>
</evidence>
<dbReference type="GO" id="GO:0005886">
    <property type="term" value="C:plasma membrane"/>
    <property type="evidence" value="ECO:0007669"/>
    <property type="project" value="UniProtKB-SubCell"/>
</dbReference>
<evidence type="ECO:0000256" key="2">
    <source>
        <dbReference type="ARBA" id="ARBA00019090"/>
    </source>
</evidence>
<evidence type="ECO:0000256" key="14">
    <source>
        <dbReference type="ARBA" id="ARBA00025402"/>
    </source>
</evidence>
<dbReference type="PRINTS" id="PR01822">
    <property type="entry name" value="CCYSTOKININR"/>
</dbReference>
<feature type="transmembrane region" description="Helical" evidence="17">
    <location>
        <begin position="332"/>
        <end position="351"/>
    </location>
</feature>
<keyword evidence="13" id="KW-0449">Lipoprotein</keyword>
<dbReference type="PROSITE" id="PS00237">
    <property type="entry name" value="G_PROTEIN_RECEP_F1_1"/>
    <property type="match status" value="1"/>
</dbReference>
<reference evidence="19" key="1">
    <citation type="submission" date="2021-01" db="EMBL/GenBank/DDBJ databases">
        <title>A chromosome-scale assembly of European eel, Anguilla anguilla.</title>
        <authorList>
            <person name="Henkel C."/>
            <person name="Jong-Raadsen S.A."/>
            <person name="Dufour S."/>
            <person name="Weltzien F.-A."/>
            <person name="Palstra A.P."/>
            <person name="Pelster B."/>
            <person name="Spaink H.P."/>
            <person name="Van Den Thillart G.E."/>
            <person name="Jansen H."/>
            <person name="Zahm M."/>
            <person name="Klopp C."/>
            <person name="Cedric C."/>
            <person name="Louis A."/>
            <person name="Berthelot C."/>
            <person name="Parey E."/>
            <person name="Roest Crollius H."/>
            <person name="Montfort J."/>
            <person name="Robinson-Rechavi M."/>
            <person name="Bucao C."/>
            <person name="Bouchez O."/>
            <person name="Gislard M."/>
            <person name="Lluch J."/>
            <person name="Milhes M."/>
            <person name="Lampietro C."/>
            <person name="Lopez Roques C."/>
            <person name="Donnadieu C."/>
            <person name="Braasch I."/>
            <person name="Desvignes T."/>
            <person name="Postlethwait J."/>
            <person name="Bobe J."/>
            <person name="Guiguen Y."/>
            <person name="Dirks R."/>
        </authorList>
    </citation>
    <scope>NUCLEOTIDE SEQUENCE</scope>
    <source>
        <strain evidence="19">Tag_6206</strain>
        <tissue evidence="19">Liver</tissue>
    </source>
</reference>
<dbReference type="SMART" id="SM01381">
    <property type="entry name" value="7TM_GPCR_Srsx"/>
    <property type="match status" value="1"/>
</dbReference>
<keyword evidence="20" id="KW-1185">Reference proteome</keyword>
<dbReference type="GO" id="GO:0008188">
    <property type="term" value="F:neuropeptide receptor activity"/>
    <property type="evidence" value="ECO:0007669"/>
    <property type="project" value="TreeGrafter"/>
</dbReference>
<comment type="subcellular location">
    <subcellularLocation>
        <location evidence="1">Cell membrane</location>
        <topology evidence="1">Multi-pass membrane protein</topology>
    </subcellularLocation>
</comment>
<feature type="transmembrane region" description="Helical" evidence="17">
    <location>
        <begin position="134"/>
        <end position="155"/>
    </location>
</feature>
<feature type="transmembrane region" description="Helical" evidence="17">
    <location>
        <begin position="98"/>
        <end position="122"/>
    </location>
</feature>
<dbReference type="InterPro" id="IPR009126">
    <property type="entry name" value="Cholcskin_rcpt"/>
</dbReference>
<evidence type="ECO:0000259" key="18">
    <source>
        <dbReference type="PROSITE" id="PS50262"/>
    </source>
</evidence>
<evidence type="ECO:0000256" key="13">
    <source>
        <dbReference type="ARBA" id="ARBA00023288"/>
    </source>
</evidence>
<dbReference type="AlphaFoldDB" id="A0A9D3LLL5"/>
<keyword evidence="4 16" id="KW-0812">Transmembrane</keyword>
<proteinExistence type="inferred from homology"/>
<keyword evidence="11" id="KW-0325">Glycoprotein</keyword>
<evidence type="ECO:0000313" key="20">
    <source>
        <dbReference type="Proteomes" id="UP001044222"/>
    </source>
</evidence>
<organism evidence="19 20">
    <name type="scientific">Anguilla anguilla</name>
    <name type="common">European freshwater eel</name>
    <name type="synonym">Muraena anguilla</name>
    <dbReference type="NCBI Taxonomy" id="7936"/>
    <lineage>
        <taxon>Eukaryota</taxon>
        <taxon>Metazoa</taxon>
        <taxon>Chordata</taxon>
        <taxon>Craniata</taxon>
        <taxon>Vertebrata</taxon>
        <taxon>Euteleostomi</taxon>
        <taxon>Actinopterygii</taxon>
        <taxon>Neopterygii</taxon>
        <taxon>Teleostei</taxon>
        <taxon>Anguilliformes</taxon>
        <taxon>Anguillidae</taxon>
        <taxon>Anguilla</taxon>
    </lineage>
</organism>
<sequence length="411" mass="45870">MDVQKLNEASSGFVDCVRAQSNSSLNSTANMTVEVINTTTCGNASVVPKLPPARQKEMDSVRILLYSLIFLLSVFGNLLIIAVLILNKRMRTVTNSFLLSLAVSDLMMAVFCMPFTLIPNLLGDFIFGAAMCKIVAYFMGISVSISTFSLVAIAIERYSAICNPLKSRAWQTRSHAYRVITATWILSFLIMVPYPIFSVLVAFDKPNRATRHMCRLDWPMSHIEQSWYILLLSVLFIIPGVVMIIAYGLISRELYRGIQFELDQKKQAGEMKNGLTTTVSSGCDEGDGCYVQVVKRPVAMEMSALTPSLFGRKVERPRSNTSEAKLMAKKRVIRMLMVIVAMFFICWMPLYSVNTWKALTCSRRFRKALLATFGCCARPCPRPRARDEDATTTAASLSKFSYTTVSTMGPS</sequence>
<evidence type="ECO:0000256" key="5">
    <source>
        <dbReference type="ARBA" id="ARBA00022989"/>
    </source>
</evidence>
<dbReference type="Gene3D" id="1.20.1070.10">
    <property type="entry name" value="Rhodopsin 7-helix transmembrane proteins"/>
    <property type="match status" value="1"/>
</dbReference>
<accession>A0A9D3LLL5</accession>
<keyword evidence="5 17" id="KW-1133">Transmembrane helix</keyword>
<evidence type="ECO:0000256" key="11">
    <source>
        <dbReference type="ARBA" id="ARBA00023180"/>
    </source>
</evidence>
<keyword evidence="8" id="KW-0564">Palmitate</keyword>
<evidence type="ECO:0000256" key="17">
    <source>
        <dbReference type="SAM" id="Phobius"/>
    </source>
</evidence>
<gene>
    <name evidence="19" type="ORF">ANANG_G00274150</name>
</gene>
<dbReference type="Proteomes" id="UP001044222">
    <property type="component" value="Chromosome 16"/>
</dbReference>
<dbReference type="InterPro" id="IPR000314">
    <property type="entry name" value="Gastrin_rcpt"/>
</dbReference>
<comment type="similarity">
    <text evidence="16">Belongs to the G-protein coupled receptor 1 family.</text>
</comment>
<feature type="transmembrane region" description="Helical" evidence="17">
    <location>
        <begin position="227"/>
        <end position="250"/>
    </location>
</feature>
<comment type="function">
    <text evidence="14">Receptor for gastrin and cholecystokinin. The CCK-B receptors occur throughout the central nervous system where they modulate anxiety, analgesia, arousal, and neuroleptic activity. This receptor mediates its action by association with G proteins that activate a phosphatidylinositol-calcium second messenger system.</text>
</comment>
<dbReference type="EMBL" id="JAFIRN010000016">
    <property type="protein sequence ID" value="KAG5833270.1"/>
    <property type="molecule type" value="Genomic_DNA"/>
</dbReference>
<keyword evidence="7 17" id="KW-0472">Membrane</keyword>